<name>A0A9W8W9X4_9HYPO</name>
<evidence type="ECO:0000313" key="1">
    <source>
        <dbReference type="EMBL" id="KAJ4317230.1"/>
    </source>
</evidence>
<organism evidence="1 2">
    <name type="scientific">Fusarium piperis</name>
    <dbReference type="NCBI Taxonomy" id="1435070"/>
    <lineage>
        <taxon>Eukaryota</taxon>
        <taxon>Fungi</taxon>
        <taxon>Dikarya</taxon>
        <taxon>Ascomycota</taxon>
        <taxon>Pezizomycotina</taxon>
        <taxon>Sordariomycetes</taxon>
        <taxon>Hypocreomycetidae</taxon>
        <taxon>Hypocreales</taxon>
        <taxon>Nectriaceae</taxon>
        <taxon>Fusarium</taxon>
        <taxon>Fusarium solani species complex</taxon>
    </lineage>
</organism>
<dbReference type="OrthoDB" id="446809at2759"/>
<protein>
    <submittedName>
        <fullName evidence="1">Uncharacterized protein</fullName>
    </submittedName>
</protein>
<reference evidence="1" key="1">
    <citation type="submission" date="2022-10" db="EMBL/GenBank/DDBJ databases">
        <title>Tapping the CABI collections for fungal endophytes: first genome assemblies for Collariella, Neodidymelliopsis, Ascochyta clinopodiicola, Didymella pomorum, Didymosphaeria variabile, Neocosmospora piperis and Neocucurbitaria cava.</title>
        <authorList>
            <person name="Hill R."/>
        </authorList>
    </citation>
    <scope>NUCLEOTIDE SEQUENCE</scope>
    <source>
        <strain evidence="1">IMI 366586</strain>
    </source>
</reference>
<keyword evidence="2" id="KW-1185">Reference proteome</keyword>
<dbReference type="EMBL" id="JAPEUR010000164">
    <property type="protein sequence ID" value="KAJ4317230.1"/>
    <property type="molecule type" value="Genomic_DNA"/>
</dbReference>
<sequence length="139" mass="15356">MSIADTIEAMHRRISSVTPDFLGIETENCDATAERLATPLAAKPNPLLCITQPHPNDPFNALPSQNEPASVDCLSIRDEVHPEYCQRFEDAFVVEANEFTESVLKEKPVPLPIEGGMMALQHALLTGEVVKFNEKGERL</sequence>
<dbReference type="Proteomes" id="UP001140502">
    <property type="component" value="Unassembled WGS sequence"/>
</dbReference>
<comment type="caution">
    <text evidence="1">The sequence shown here is derived from an EMBL/GenBank/DDBJ whole genome shotgun (WGS) entry which is preliminary data.</text>
</comment>
<accession>A0A9W8W9X4</accession>
<dbReference type="AlphaFoldDB" id="A0A9W8W9X4"/>
<proteinExistence type="predicted"/>
<gene>
    <name evidence="1" type="ORF">N0V84_007449</name>
</gene>
<evidence type="ECO:0000313" key="2">
    <source>
        <dbReference type="Proteomes" id="UP001140502"/>
    </source>
</evidence>